<evidence type="ECO:0000313" key="3">
    <source>
        <dbReference type="Proteomes" id="UP000507470"/>
    </source>
</evidence>
<dbReference type="Proteomes" id="UP000507470">
    <property type="component" value="Unassembled WGS sequence"/>
</dbReference>
<proteinExistence type="predicted"/>
<name>A0A6J8BAF1_MYTCO</name>
<evidence type="ECO:0000256" key="1">
    <source>
        <dbReference type="SAM" id="MobiDB-lite"/>
    </source>
</evidence>
<accession>A0A6J8BAF1</accession>
<dbReference type="AlphaFoldDB" id="A0A6J8BAF1"/>
<keyword evidence="3" id="KW-1185">Reference proteome</keyword>
<feature type="region of interest" description="Disordered" evidence="1">
    <location>
        <begin position="57"/>
        <end position="141"/>
    </location>
</feature>
<dbReference type="EMBL" id="CACVKT020002898">
    <property type="protein sequence ID" value="CAC5380563.1"/>
    <property type="molecule type" value="Genomic_DNA"/>
</dbReference>
<feature type="compositionally biased region" description="Polar residues" evidence="1">
    <location>
        <begin position="57"/>
        <end position="90"/>
    </location>
</feature>
<evidence type="ECO:0000313" key="2">
    <source>
        <dbReference type="EMBL" id="CAC5380563.1"/>
    </source>
</evidence>
<protein>
    <submittedName>
        <fullName evidence="2">Uncharacterized protein</fullName>
    </submittedName>
</protein>
<gene>
    <name evidence="2" type="ORF">MCOR_16497</name>
</gene>
<feature type="compositionally biased region" description="Basic and acidic residues" evidence="1">
    <location>
        <begin position="115"/>
        <end position="125"/>
    </location>
</feature>
<sequence>MNGKAFVSDMLLLGMGRHSKVSLDAYRKKRKLRKIQKRKTLRKAQSNSLLSADQIETDSTPCTDQVKNPQINTCTDDQNNFCSNSESQSETAEDSSLQSDDRSRSPFSLSSTELAEVKNHTDKKNNKIQKSVSNPEDEPFMRDPLYVKWKEYQLLSYRMHKLKHSF</sequence>
<organism evidence="2 3">
    <name type="scientific">Mytilus coruscus</name>
    <name type="common">Sea mussel</name>
    <dbReference type="NCBI Taxonomy" id="42192"/>
    <lineage>
        <taxon>Eukaryota</taxon>
        <taxon>Metazoa</taxon>
        <taxon>Spiralia</taxon>
        <taxon>Lophotrochozoa</taxon>
        <taxon>Mollusca</taxon>
        <taxon>Bivalvia</taxon>
        <taxon>Autobranchia</taxon>
        <taxon>Pteriomorphia</taxon>
        <taxon>Mytilida</taxon>
        <taxon>Mytiloidea</taxon>
        <taxon>Mytilidae</taxon>
        <taxon>Mytilinae</taxon>
        <taxon>Mytilus</taxon>
    </lineage>
</organism>
<reference evidence="2 3" key="1">
    <citation type="submission" date="2020-06" db="EMBL/GenBank/DDBJ databases">
        <authorList>
            <person name="Li R."/>
            <person name="Bekaert M."/>
        </authorList>
    </citation>
    <scope>NUCLEOTIDE SEQUENCE [LARGE SCALE GENOMIC DNA]</scope>
    <source>
        <strain evidence="3">wild</strain>
    </source>
</reference>